<evidence type="ECO:0000256" key="8">
    <source>
        <dbReference type="ARBA" id="ARBA00031036"/>
    </source>
</evidence>
<comment type="subunit">
    <text evidence="3">Homotrimer.</text>
</comment>
<keyword evidence="6 9" id="KW-0328">Glycosyltransferase</keyword>
<comment type="pathway">
    <text evidence="1 9">Purine metabolism; purine nucleoside salvage.</text>
</comment>
<gene>
    <name evidence="11" type="ORF">VQ02_26020</name>
</gene>
<evidence type="ECO:0000256" key="7">
    <source>
        <dbReference type="ARBA" id="ARBA00022679"/>
    </source>
</evidence>
<sequence length="278" mass="28344">MSAAPDDPRVAEAAAVLKARGIEGPFALALVTGTGLGPLAERLEEARALPYGEIPHFPASGVSGHAGRLVAGRLGGRPVLLFQGRAHPYEHGDAAAMRVPVGVVAALGAPPLLLTNAAGSLMAEAGPGSLALVTDHLNLSGMNPLYGEASDARFVPMVDAYDPPLRAALKAAAAASGVPLSEGVYAWFSGPSFETPAEIRMAGRLGADLVGMSTVPEVILARFFGLRVAALSLVTNYAAGFRARDEVGAPDHAETKRVAARAADDVGRLVAALLAHGP</sequence>
<dbReference type="InterPro" id="IPR011269">
    <property type="entry name" value="PUNP"/>
</dbReference>
<organism evidence="11 12">
    <name type="scientific">Methylobacterium variabile</name>
    <dbReference type="NCBI Taxonomy" id="298794"/>
    <lineage>
        <taxon>Bacteria</taxon>
        <taxon>Pseudomonadati</taxon>
        <taxon>Pseudomonadota</taxon>
        <taxon>Alphaproteobacteria</taxon>
        <taxon>Hyphomicrobiales</taxon>
        <taxon>Methylobacteriaceae</taxon>
        <taxon>Methylobacterium</taxon>
    </lineage>
</organism>
<evidence type="ECO:0000256" key="6">
    <source>
        <dbReference type="ARBA" id="ARBA00022676"/>
    </source>
</evidence>
<dbReference type="GO" id="GO:0005737">
    <property type="term" value="C:cytoplasm"/>
    <property type="evidence" value="ECO:0007669"/>
    <property type="project" value="TreeGrafter"/>
</dbReference>
<name>A0A0J6S863_9HYPH</name>
<feature type="domain" description="Nucleoside phosphorylase" evidence="10">
    <location>
        <begin position="29"/>
        <end position="275"/>
    </location>
</feature>
<dbReference type="NCBIfam" id="TIGR01698">
    <property type="entry name" value="PUNP"/>
    <property type="match status" value="1"/>
</dbReference>
<dbReference type="Gene3D" id="3.40.50.1580">
    <property type="entry name" value="Nucleoside phosphorylase domain"/>
    <property type="match status" value="1"/>
</dbReference>
<evidence type="ECO:0000313" key="11">
    <source>
        <dbReference type="EMBL" id="KMO31420.1"/>
    </source>
</evidence>
<dbReference type="CDD" id="cd09009">
    <property type="entry name" value="PNP-EcPNPII_like"/>
    <property type="match status" value="1"/>
</dbReference>
<evidence type="ECO:0000256" key="4">
    <source>
        <dbReference type="ARBA" id="ARBA00011886"/>
    </source>
</evidence>
<evidence type="ECO:0000256" key="1">
    <source>
        <dbReference type="ARBA" id="ARBA00005058"/>
    </source>
</evidence>
<dbReference type="GO" id="GO:0009116">
    <property type="term" value="P:nucleoside metabolic process"/>
    <property type="evidence" value="ECO:0007669"/>
    <property type="project" value="InterPro"/>
</dbReference>
<dbReference type="Proteomes" id="UP000035955">
    <property type="component" value="Unassembled WGS sequence"/>
</dbReference>
<dbReference type="EC" id="2.4.2.1" evidence="4 9"/>
<dbReference type="NCBIfam" id="NF006054">
    <property type="entry name" value="PRK08202.1"/>
    <property type="match status" value="1"/>
</dbReference>
<dbReference type="PATRIC" id="fig|298794.3.peg.2865"/>
<comment type="caution">
    <text evidence="11">The sequence shown here is derived from an EMBL/GenBank/DDBJ whole genome shotgun (WGS) entry which is preliminary data.</text>
</comment>
<evidence type="ECO:0000256" key="3">
    <source>
        <dbReference type="ARBA" id="ARBA00011233"/>
    </source>
</evidence>
<evidence type="ECO:0000256" key="2">
    <source>
        <dbReference type="ARBA" id="ARBA00006751"/>
    </source>
</evidence>
<accession>A0A0J6S863</accession>
<evidence type="ECO:0000313" key="12">
    <source>
        <dbReference type="Proteomes" id="UP000035955"/>
    </source>
</evidence>
<keyword evidence="12" id="KW-1185">Reference proteome</keyword>
<dbReference type="InterPro" id="IPR035994">
    <property type="entry name" value="Nucleoside_phosphorylase_sf"/>
</dbReference>
<dbReference type="EMBL" id="LABY01000196">
    <property type="protein sequence ID" value="KMO31420.1"/>
    <property type="molecule type" value="Genomic_DNA"/>
</dbReference>
<reference evidence="11 12" key="1">
    <citation type="submission" date="2015-03" db="EMBL/GenBank/DDBJ databases">
        <title>Genome sequencing of Methylobacterium variabile DSM 16961.</title>
        <authorList>
            <person name="Chaudhry V."/>
            <person name="Patil P.B."/>
        </authorList>
    </citation>
    <scope>NUCLEOTIDE SEQUENCE [LARGE SCALE GENOMIC DNA]</scope>
    <source>
        <strain evidence="11 12">DSM 16961</strain>
    </source>
</reference>
<keyword evidence="7 9" id="KW-0808">Transferase</keyword>
<dbReference type="PANTHER" id="PTHR11904:SF9">
    <property type="entry name" value="PURINE NUCLEOSIDE PHOSPHORYLASE-RELATED"/>
    <property type="match status" value="1"/>
</dbReference>
<dbReference type="AlphaFoldDB" id="A0A0J6S863"/>
<evidence type="ECO:0000256" key="5">
    <source>
        <dbReference type="ARBA" id="ARBA00013834"/>
    </source>
</evidence>
<comment type="function">
    <text evidence="9">The purine nucleoside phosphorylases catalyze the phosphorolytic breakdown of the N-glycosidic bond in the beta-(deoxy)ribonucleoside molecules, with the formation of the corresponding free purine bases and pentose-1-phosphate.</text>
</comment>
<protein>
    <recommendedName>
        <fullName evidence="5 9">Purine nucleoside phosphorylase</fullName>
        <ecNumber evidence="4 9">2.4.2.1</ecNumber>
    </recommendedName>
    <alternativeName>
        <fullName evidence="8 9">Inosine-guanosine phosphorylase</fullName>
    </alternativeName>
</protein>
<dbReference type="GO" id="GO:0004731">
    <property type="term" value="F:purine-nucleoside phosphorylase activity"/>
    <property type="evidence" value="ECO:0007669"/>
    <property type="project" value="UniProtKB-EC"/>
</dbReference>
<dbReference type="SUPFAM" id="SSF53167">
    <property type="entry name" value="Purine and uridine phosphorylases"/>
    <property type="match status" value="1"/>
</dbReference>
<dbReference type="PANTHER" id="PTHR11904">
    <property type="entry name" value="METHYLTHIOADENOSINE/PURINE NUCLEOSIDE PHOSPHORYLASE"/>
    <property type="match status" value="1"/>
</dbReference>
<evidence type="ECO:0000259" key="10">
    <source>
        <dbReference type="Pfam" id="PF01048"/>
    </source>
</evidence>
<dbReference type="UniPathway" id="UPA00606"/>
<evidence type="ECO:0000256" key="9">
    <source>
        <dbReference type="PIRNR" id="PIRNR000477"/>
    </source>
</evidence>
<dbReference type="PIRSF" id="PIRSF000477">
    <property type="entry name" value="PurNPase"/>
    <property type="match status" value="1"/>
</dbReference>
<dbReference type="OrthoDB" id="1523230at2"/>
<comment type="similarity">
    <text evidence="2 9">Belongs to the PNP/MTAP phosphorylase family.</text>
</comment>
<dbReference type="InterPro" id="IPR011268">
    <property type="entry name" value="Purine_phosphorylase"/>
</dbReference>
<proteinExistence type="inferred from homology"/>
<dbReference type="RefSeq" id="WP_048447138.1">
    <property type="nucleotide sequence ID" value="NZ_LABY01000196.1"/>
</dbReference>
<dbReference type="Pfam" id="PF01048">
    <property type="entry name" value="PNP_UDP_1"/>
    <property type="match status" value="1"/>
</dbReference>
<dbReference type="NCBIfam" id="TIGR01697">
    <property type="entry name" value="PNPH-PUNA-XAPA"/>
    <property type="match status" value="1"/>
</dbReference>
<dbReference type="InterPro" id="IPR000845">
    <property type="entry name" value="Nucleoside_phosphorylase_d"/>
</dbReference>